<dbReference type="InterPro" id="IPR016522">
    <property type="entry name" value="RSM22_mit_bud"/>
</dbReference>
<gene>
    <name evidence="8" type="ORF">Kpol_1032p93</name>
</gene>
<dbReference type="PANTHER" id="PTHR13184">
    <property type="entry name" value="37S RIBOSOMAL PROTEIN S22"/>
    <property type="match status" value="1"/>
</dbReference>
<dbReference type="PANTHER" id="PTHR13184:SF5">
    <property type="entry name" value="METHYLTRANSFERASE-LIKE PROTEIN 17, MITOCHONDRIAL"/>
    <property type="match status" value="1"/>
</dbReference>
<dbReference type="RefSeq" id="XP_001646354.1">
    <property type="nucleotide sequence ID" value="XM_001646304.1"/>
</dbReference>
<dbReference type="Pfam" id="PF09243">
    <property type="entry name" value="Rsm22"/>
    <property type="match status" value="2"/>
</dbReference>
<keyword evidence="4" id="KW-0408">Iron</keyword>
<evidence type="ECO:0000256" key="4">
    <source>
        <dbReference type="ARBA" id="ARBA00023004"/>
    </source>
</evidence>
<evidence type="ECO:0000313" key="8">
    <source>
        <dbReference type="EMBL" id="EDO18496.1"/>
    </source>
</evidence>
<dbReference type="eggNOG" id="KOG2539">
    <property type="taxonomic scope" value="Eukaryota"/>
</dbReference>
<dbReference type="STRING" id="436907.A7TH44"/>
<dbReference type="OrthoDB" id="421327at2759"/>
<evidence type="ECO:0000256" key="2">
    <source>
        <dbReference type="ARBA" id="ARBA00022723"/>
    </source>
</evidence>
<accession>A7TH44</accession>
<evidence type="ECO:0000256" key="7">
    <source>
        <dbReference type="ARBA" id="ARBA00045681"/>
    </source>
</evidence>
<evidence type="ECO:0000256" key="6">
    <source>
        <dbReference type="ARBA" id="ARBA00023128"/>
    </source>
</evidence>
<organism evidence="9">
    <name type="scientific">Vanderwaltozyma polyspora (strain ATCC 22028 / DSM 70294 / BCRC 21397 / CBS 2163 / NBRC 10782 / NRRL Y-8283 / UCD 57-17)</name>
    <name type="common">Kluyveromyces polysporus</name>
    <dbReference type="NCBI Taxonomy" id="436907"/>
    <lineage>
        <taxon>Eukaryota</taxon>
        <taxon>Fungi</taxon>
        <taxon>Dikarya</taxon>
        <taxon>Ascomycota</taxon>
        <taxon>Saccharomycotina</taxon>
        <taxon>Saccharomycetes</taxon>
        <taxon>Saccharomycetales</taxon>
        <taxon>Saccharomycetaceae</taxon>
        <taxon>Vanderwaltozyma</taxon>
    </lineage>
</organism>
<dbReference type="GO" id="GO:0051539">
    <property type="term" value="F:4 iron, 4 sulfur cluster binding"/>
    <property type="evidence" value="ECO:0007669"/>
    <property type="project" value="EnsemblFungi"/>
</dbReference>
<evidence type="ECO:0008006" key="10">
    <source>
        <dbReference type="Google" id="ProtNLM"/>
    </source>
</evidence>
<dbReference type="Proteomes" id="UP000000267">
    <property type="component" value="Unassembled WGS sequence"/>
</dbReference>
<comment type="subcellular location">
    <subcellularLocation>
        <location evidence="1">Mitochondrion</location>
    </subcellularLocation>
</comment>
<dbReference type="GO" id="GO:0046872">
    <property type="term" value="F:metal ion binding"/>
    <property type="evidence" value="ECO:0007669"/>
    <property type="project" value="UniProtKB-KW"/>
</dbReference>
<dbReference type="PIRSF" id="PIRSF007797">
    <property type="entry name" value="RSM22"/>
    <property type="match status" value="1"/>
</dbReference>
<dbReference type="GO" id="GO:0180026">
    <property type="term" value="P:mitochondrial small ribosomal subunit assembly"/>
    <property type="evidence" value="ECO:0007669"/>
    <property type="project" value="EnsemblFungi"/>
</dbReference>
<evidence type="ECO:0000313" key="9">
    <source>
        <dbReference type="Proteomes" id="UP000000267"/>
    </source>
</evidence>
<protein>
    <recommendedName>
        <fullName evidence="10">37S ribosomal protein S22, mitochondrial</fullName>
    </recommendedName>
</protein>
<proteinExistence type="predicted"/>
<dbReference type="AlphaFoldDB" id="A7TH44"/>
<dbReference type="InterPro" id="IPR052571">
    <property type="entry name" value="Mt_RNA_Methyltransferase"/>
</dbReference>
<dbReference type="GO" id="GO:0005763">
    <property type="term" value="C:mitochondrial small ribosomal subunit"/>
    <property type="evidence" value="ECO:0007669"/>
    <property type="project" value="EnsemblFungi"/>
</dbReference>
<evidence type="ECO:0000256" key="1">
    <source>
        <dbReference type="ARBA" id="ARBA00004173"/>
    </source>
</evidence>
<comment type="function">
    <text evidence="7">Mitochondrial ribosome (mitoribosome) assembly factor. Binds at the interface of the head and body domains of the mitochondrial small ribosomal subunit (mt-SSU), occluding the mRNA channel and preventing compaction of the head domain towards the body. Probable inactive methyltransferase: retains the characteristic folding and ability to bind S-adenosyl-L-methionine, but it probably lost its methyltransferase activity.</text>
</comment>
<dbReference type="InterPro" id="IPR015324">
    <property type="entry name" value="Ribosomal_Rsm22-like"/>
</dbReference>
<reference evidence="8 9" key="1">
    <citation type="journal article" date="2007" name="Proc. Natl. Acad. Sci. U.S.A.">
        <title>Independent sorting-out of thousands of duplicated gene pairs in two yeast species descended from a whole-genome duplication.</title>
        <authorList>
            <person name="Scannell D.R."/>
            <person name="Frank A.C."/>
            <person name="Conant G.C."/>
            <person name="Byrne K.P."/>
            <person name="Woolfit M."/>
            <person name="Wolfe K.H."/>
        </authorList>
    </citation>
    <scope>NUCLEOTIDE SEQUENCE [LARGE SCALE GENOMIC DNA]</scope>
    <source>
        <strain evidence="9">ATCC 22028 / DSM 70294 / BCRC 21397 / CBS 2163 / NBRC 10782 / NRRL Y-8283 / UCD 57-17</strain>
    </source>
</reference>
<dbReference type="InterPro" id="IPR029063">
    <property type="entry name" value="SAM-dependent_MTases_sf"/>
</dbReference>
<dbReference type="KEGG" id="vpo:Kpol_1032p93"/>
<evidence type="ECO:0000256" key="5">
    <source>
        <dbReference type="ARBA" id="ARBA00023014"/>
    </source>
</evidence>
<dbReference type="GO" id="GO:0006412">
    <property type="term" value="P:translation"/>
    <property type="evidence" value="ECO:0007669"/>
    <property type="project" value="InterPro"/>
</dbReference>
<dbReference type="GeneID" id="5546785"/>
<dbReference type="PhylomeDB" id="A7TH44"/>
<keyword evidence="9" id="KW-1185">Reference proteome</keyword>
<dbReference type="InParanoid" id="A7TH44"/>
<dbReference type="HOGENOM" id="CLU_024759_0_0_1"/>
<name>A7TH44_VANPO</name>
<keyword evidence="6" id="KW-0496">Mitochondrion</keyword>
<dbReference type="GO" id="GO:0008168">
    <property type="term" value="F:methyltransferase activity"/>
    <property type="evidence" value="ECO:0007669"/>
    <property type="project" value="InterPro"/>
</dbReference>
<dbReference type="GO" id="GO:0003735">
    <property type="term" value="F:structural constituent of ribosome"/>
    <property type="evidence" value="ECO:0007669"/>
    <property type="project" value="EnsemblFungi"/>
</dbReference>
<evidence type="ECO:0000256" key="3">
    <source>
        <dbReference type="ARBA" id="ARBA00022946"/>
    </source>
</evidence>
<sequence length="698" mass="80798">MALMLRFPVIRRVLGNYRFYSKSNGGFVDKKFRYEVDNSIINKSFGNDSKDSSKYKDSNQFGFLIDQDNKGRNGSLVIEREDVINDNIQSIYRDDSGELKTGDNATESRLLENTLEGRAFRDQIRMNPLVEKAINKNILSLHIPNNLRRSAANYFIELHQTNLHRPTDTPMEVDAHIASIFVQNYCSIYQSLKELQKRIGIDKFNPQRVLDVGFGPATGIVALNDILGQDYRPQVKDAVILGNIEMQKRAKIILSRQYNEIPLNEYRNEIKNEEEEDDITEGKDLVGEVMTKKIKIVTKLKNKIPASKQYDLIILTHQLLKNKEFFPIQIDENIEHYLNMLAPGGHLVMIERGNPLGFETIARARQVMIRPENFPDEHGKIPRPWLRGSSEKKNNKTNRDIIIEDDVEDEELQFEPEVLRAIQNMNQKDEPKDVDYHIKIIAPCSHHRKCPLQVGKPNYYNYPEYKNLKFCNSQKAIIRPKFSIELKRGKILAAPWQEPTDGIGIKGEGRPGKGRPNGRNFEVANYSYLIAERSPNDPESIKEIEELREKSKDIRYHIGTLGTKETWPRIIVAPRKNKGHVVLNMCAGSGEIEKWIIPKSFSKEIYHDARKSMKGDLWGVEAKTKIKGMGDLRVNKLEEFEKKRIKDLKRSTSHERTKIEEMYQDIVDREGMVENDEEMIQKLSKIHGHDYQIKSKRK</sequence>
<dbReference type="OMA" id="HRKCPLQ"/>
<keyword evidence="5" id="KW-0411">Iron-sulfur</keyword>
<dbReference type="SUPFAM" id="SSF53335">
    <property type="entry name" value="S-adenosyl-L-methionine-dependent methyltransferases"/>
    <property type="match status" value="1"/>
</dbReference>
<dbReference type="FunCoup" id="A7TH44">
    <property type="interactions" value="330"/>
</dbReference>
<keyword evidence="2" id="KW-0479">Metal-binding</keyword>
<keyword evidence="3" id="KW-0809">Transit peptide</keyword>
<dbReference type="EMBL" id="DS480389">
    <property type="protein sequence ID" value="EDO18496.1"/>
    <property type="molecule type" value="Genomic_DNA"/>
</dbReference>